<dbReference type="AlphaFoldDB" id="A0A7X0J2Y0"/>
<organism evidence="2 3">
    <name type="scientific">Pedobacter cryoconitis</name>
    <dbReference type="NCBI Taxonomy" id="188932"/>
    <lineage>
        <taxon>Bacteria</taxon>
        <taxon>Pseudomonadati</taxon>
        <taxon>Bacteroidota</taxon>
        <taxon>Sphingobacteriia</taxon>
        <taxon>Sphingobacteriales</taxon>
        <taxon>Sphingobacteriaceae</taxon>
        <taxon>Pedobacter</taxon>
    </lineage>
</organism>
<proteinExistence type="predicted"/>
<sequence>MESPKRGQDLPPFVKSWTQFYWLLAGWLVFLILIFYLFTQYFE</sequence>
<dbReference type="RefSeq" id="WP_260409361.1">
    <property type="nucleotide sequence ID" value="NZ_JACHCC010000005.1"/>
</dbReference>
<evidence type="ECO:0000313" key="2">
    <source>
        <dbReference type="EMBL" id="MBB6500121.1"/>
    </source>
</evidence>
<keyword evidence="1" id="KW-0812">Transmembrane</keyword>
<protein>
    <submittedName>
        <fullName evidence="2">Uncharacterized protein</fullName>
    </submittedName>
</protein>
<keyword evidence="1" id="KW-1133">Transmembrane helix</keyword>
<evidence type="ECO:0000313" key="3">
    <source>
        <dbReference type="Proteomes" id="UP000521017"/>
    </source>
</evidence>
<feature type="transmembrane region" description="Helical" evidence="1">
    <location>
        <begin position="20"/>
        <end position="38"/>
    </location>
</feature>
<keyword evidence="1" id="KW-0472">Membrane</keyword>
<dbReference type="Proteomes" id="UP000521017">
    <property type="component" value="Unassembled WGS sequence"/>
</dbReference>
<gene>
    <name evidence="2" type="ORF">HDF25_002265</name>
</gene>
<comment type="caution">
    <text evidence="2">The sequence shown here is derived from an EMBL/GenBank/DDBJ whole genome shotgun (WGS) entry which is preliminary data.</text>
</comment>
<name>A0A7X0J2Y0_9SPHI</name>
<dbReference type="EMBL" id="JACHCC010000005">
    <property type="protein sequence ID" value="MBB6500121.1"/>
    <property type="molecule type" value="Genomic_DNA"/>
</dbReference>
<accession>A0A7X0J2Y0</accession>
<reference evidence="2 3" key="1">
    <citation type="submission" date="2020-08" db="EMBL/GenBank/DDBJ databases">
        <title>Genomic Encyclopedia of Type Strains, Phase IV (KMG-V): Genome sequencing to study the core and pangenomes of soil and plant-associated prokaryotes.</title>
        <authorList>
            <person name="Whitman W."/>
        </authorList>
    </citation>
    <scope>NUCLEOTIDE SEQUENCE [LARGE SCALE GENOMIC DNA]</scope>
    <source>
        <strain evidence="2 3">M2T3</strain>
    </source>
</reference>
<evidence type="ECO:0000256" key="1">
    <source>
        <dbReference type="SAM" id="Phobius"/>
    </source>
</evidence>